<dbReference type="RefSeq" id="WP_184201780.1">
    <property type="nucleotide sequence ID" value="NZ_JACHGW010000004.1"/>
</dbReference>
<keyword evidence="1" id="KW-1133">Transmembrane helix</keyword>
<dbReference type="EMBL" id="JACHGW010000004">
    <property type="protein sequence ID" value="MBB6052549.1"/>
    <property type="molecule type" value="Genomic_DNA"/>
</dbReference>
<keyword evidence="1" id="KW-0812">Transmembrane</keyword>
<name>A0A7W9W7K0_ARMRO</name>
<gene>
    <name evidence="2" type="ORF">HNQ39_004370</name>
</gene>
<dbReference type="Proteomes" id="UP000520814">
    <property type="component" value="Unassembled WGS sequence"/>
</dbReference>
<keyword evidence="1" id="KW-0472">Membrane</keyword>
<proteinExistence type="predicted"/>
<organism evidence="2 3">
    <name type="scientific">Armatimonas rosea</name>
    <dbReference type="NCBI Taxonomy" id="685828"/>
    <lineage>
        <taxon>Bacteria</taxon>
        <taxon>Bacillati</taxon>
        <taxon>Armatimonadota</taxon>
        <taxon>Armatimonadia</taxon>
        <taxon>Armatimonadales</taxon>
        <taxon>Armatimonadaceae</taxon>
        <taxon>Armatimonas</taxon>
    </lineage>
</organism>
<accession>A0A7W9W7K0</accession>
<reference evidence="2 3" key="1">
    <citation type="submission" date="2020-08" db="EMBL/GenBank/DDBJ databases">
        <title>Genomic Encyclopedia of Type Strains, Phase IV (KMG-IV): sequencing the most valuable type-strain genomes for metagenomic binning, comparative biology and taxonomic classification.</title>
        <authorList>
            <person name="Goeker M."/>
        </authorList>
    </citation>
    <scope>NUCLEOTIDE SEQUENCE [LARGE SCALE GENOMIC DNA]</scope>
    <source>
        <strain evidence="2 3">DSM 23562</strain>
    </source>
</reference>
<comment type="caution">
    <text evidence="2">The sequence shown here is derived from an EMBL/GenBank/DDBJ whole genome shotgun (WGS) entry which is preliminary data.</text>
</comment>
<sequence length="285" mass="31013">MDQRYSAATDILGARRQAEGWLTRFAPVLEIGTESPQERLKTVQALQKDGERVLVELSAWATQDDQVLLTTVREALAHLKSVEEPLKRTLQGSSGTVNLTDLRSKIAEAAARTELGSTAVVPEKVELALAPGSLAAAGGMGLFSLAWLSFTTFHATLMIGGMWKAFGPVALFLLAFYSLFFGVGFMMARGALEIASSENLELFGRTLVLRKKLGFWVRERRIELGPQSRVSLEVPTLRQKGSRAMALSVNDLQGKQHQFGLGAPEHLKSDYVRQLNASLAAQGAS</sequence>
<feature type="transmembrane region" description="Helical" evidence="1">
    <location>
        <begin position="169"/>
        <end position="188"/>
    </location>
</feature>
<evidence type="ECO:0000313" key="2">
    <source>
        <dbReference type="EMBL" id="MBB6052549.1"/>
    </source>
</evidence>
<evidence type="ECO:0000256" key="1">
    <source>
        <dbReference type="SAM" id="Phobius"/>
    </source>
</evidence>
<protein>
    <submittedName>
        <fullName evidence="2">Uncharacterized protein</fullName>
    </submittedName>
</protein>
<keyword evidence="3" id="KW-1185">Reference proteome</keyword>
<dbReference type="AlphaFoldDB" id="A0A7W9W7K0"/>
<evidence type="ECO:0000313" key="3">
    <source>
        <dbReference type="Proteomes" id="UP000520814"/>
    </source>
</evidence>